<accession>A0ABW7NU36</accession>
<protein>
    <recommendedName>
        <fullName evidence="3">Insecticidal toxin protein</fullName>
    </recommendedName>
</protein>
<comment type="caution">
    <text evidence="1">The sequence shown here is derived from an EMBL/GenBank/DDBJ whole genome shotgun (WGS) entry which is preliminary data.</text>
</comment>
<evidence type="ECO:0000313" key="1">
    <source>
        <dbReference type="EMBL" id="MFH7518407.1"/>
    </source>
</evidence>
<keyword evidence="2" id="KW-1185">Reference proteome</keyword>
<organism evidence="1 2">
    <name type="scientific">Pseudomonas syringae pv. tagetis</name>
    <dbReference type="NCBI Taxonomy" id="129140"/>
    <lineage>
        <taxon>Bacteria</taxon>
        <taxon>Pseudomonadati</taxon>
        <taxon>Pseudomonadota</taxon>
        <taxon>Gammaproteobacteria</taxon>
        <taxon>Pseudomonadales</taxon>
        <taxon>Pseudomonadaceae</taxon>
        <taxon>Pseudomonas</taxon>
    </lineage>
</organism>
<evidence type="ECO:0000313" key="2">
    <source>
        <dbReference type="Proteomes" id="UP001610657"/>
    </source>
</evidence>
<feature type="non-terminal residue" evidence="1">
    <location>
        <position position="63"/>
    </location>
</feature>
<proteinExistence type="predicted"/>
<dbReference type="Proteomes" id="UP001610657">
    <property type="component" value="Unassembled WGS sequence"/>
</dbReference>
<gene>
    <name evidence="1" type="ORF">RA271_24985</name>
</gene>
<sequence>MNNLTSSDLTFPMLEYAKNETPWDLAPLLYSGGARAKVQWSNDSGHSFRREYRQIEVSDDQTT</sequence>
<dbReference type="RefSeq" id="WP_395514295.1">
    <property type="nucleotide sequence ID" value="NZ_JAVCPR010000026.1"/>
</dbReference>
<name>A0ABW7NU36_9PSED</name>
<dbReference type="EMBL" id="JAVCQK010000026">
    <property type="protein sequence ID" value="MFH7518407.1"/>
    <property type="molecule type" value="Genomic_DNA"/>
</dbReference>
<reference evidence="1 2" key="1">
    <citation type="submission" date="2023-08" db="EMBL/GenBank/DDBJ databases">
        <title>Genomic and mutational analysis of Pseudomonas syringae pv. tagetis EB037 pathogenicity on sunflower.</title>
        <authorList>
            <person name="Maul J.E."/>
        </authorList>
    </citation>
    <scope>NUCLEOTIDE SEQUENCE [LARGE SCALE GENOMIC DNA]</scope>
    <source>
        <strain evidence="1 2">EB037_T1</strain>
    </source>
</reference>
<evidence type="ECO:0008006" key="3">
    <source>
        <dbReference type="Google" id="ProtNLM"/>
    </source>
</evidence>